<feature type="signal peptide" evidence="1">
    <location>
        <begin position="1"/>
        <end position="44"/>
    </location>
</feature>
<evidence type="ECO:0000313" key="3">
    <source>
        <dbReference type="Proteomes" id="UP000293036"/>
    </source>
</evidence>
<evidence type="ECO:0008006" key="4">
    <source>
        <dbReference type="Google" id="ProtNLM"/>
    </source>
</evidence>
<dbReference type="RefSeq" id="WP_131282247.1">
    <property type="nucleotide sequence ID" value="NZ_JBHSLR010000003.1"/>
</dbReference>
<protein>
    <recommendedName>
        <fullName evidence="4">Peptidase M19</fullName>
    </recommendedName>
</protein>
<comment type="caution">
    <text evidence="2">The sequence shown here is derived from an EMBL/GenBank/DDBJ whole genome shotgun (WGS) entry which is preliminary data.</text>
</comment>
<evidence type="ECO:0000256" key="1">
    <source>
        <dbReference type="SAM" id="SignalP"/>
    </source>
</evidence>
<reference evidence="2 3" key="1">
    <citation type="submission" date="2019-02" db="EMBL/GenBank/DDBJ databases">
        <title>Arcanobacterium bovis sp. nov., isolated from the milk of a cow with mastitis.</title>
        <authorList>
            <person name="Sammra O."/>
            <person name="Foster G."/>
            <person name="Hassan A."/>
            <person name="Alssahen M."/>
            <person name="Laemmler C."/>
            <person name="Borowiak M."/>
            <person name="Malorny B."/>
            <person name="Abdulmawjood A."/>
        </authorList>
    </citation>
    <scope>NUCLEOTIDE SEQUENCE [LARGE SCALE GENOMIC DNA]</scope>
    <source>
        <strain evidence="2 3">C605018/01/1</strain>
    </source>
</reference>
<dbReference type="Proteomes" id="UP000293036">
    <property type="component" value="Unassembled WGS sequence"/>
</dbReference>
<feature type="chain" id="PRO_5020462946" description="Peptidase M19" evidence="1">
    <location>
        <begin position="45"/>
        <end position="743"/>
    </location>
</feature>
<name>A0A4Q9UYT8_9ACTO</name>
<dbReference type="AlphaFoldDB" id="A0A4Q9UYT8"/>
<evidence type="ECO:0000313" key="2">
    <source>
        <dbReference type="EMBL" id="TBW20868.1"/>
    </source>
</evidence>
<keyword evidence="1" id="KW-0732">Signal</keyword>
<dbReference type="EMBL" id="SJDT01000007">
    <property type="protein sequence ID" value="TBW20868.1"/>
    <property type="molecule type" value="Genomic_DNA"/>
</dbReference>
<sequence length="743" mass="81198">MRPISIQHNYTQARHNPRSRRKLRKILALALSLPLLSMATVANAVATESEQDTDALSLMKADSAKPATVTSYNSMQLGAGLTESMPKATLTPYVSLDNRCFTMRINTPDAAKDPSSRKFVSTANIGYPTSAEEGQATPIAFEATTLGRYRLVDQQGRPLFASIFDEVWAGTNYGDRADWTITPEGDNFKIVATKTGQQLGTRFGKLAVGNADSYKNTTFSLIPASGCAQIPHGQINMISEPTEPTVNPDGTLNGIIDAHQHLLSVWGFGGHLFCGKPFHPGGIQEALAPCESHRIGAGTFFEMLLAGTKMYGNVDGWPTFTNRPTPTALLHQTGYYTGLERAWKAGVRALNVIYVGNRVICDIYPIKGTSCNEMEQVRAQAAQMQKLIDYVDAQNGGPGKGFLQIARTPADMRRIVASGKMAVSIGIEVSELFGCTGITSCSKEDIDKGLDELEKMGVSNVFPIHKFDNAFGGTRFDNGTTGTIMTFGNVVSNGTFFQVEKCEGDGPADLPLVMNNDKLLEVYKKVFGKDYDGVLPIYPSGKICNRKGLTELGEYLIRQLMDRGMVINVDHMSVKTIKRTLEITKEAGYPGVMSNHTWSDPLFYEEIIKQGGFYASYLSPTDKQVNDWRADHSVTPSLNHFGLGTDINGMGPLPVARKDAATNPLKYPITAPSGAVFDRNVTGERTWDFNKDGMSHYGLLADYLTDLLQQAGKDAPQMKKELMSSTEAYVRTWEGAVAYGNKH</sequence>
<keyword evidence="3" id="KW-1185">Reference proteome</keyword>
<dbReference type="InterPro" id="IPR032466">
    <property type="entry name" value="Metal_Hydrolase"/>
</dbReference>
<accession>A0A4Q9UYT8</accession>
<organism evidence="2 3">
    <name type="scientific">Arcanobacterium bovis</name>
    <dbReference type="NCBI Taxonomy" id="2529275"/>
    <lineage>
        <taxon>Bacteria</taxon>
        <taxon>Bacillati</taxon>
        <taxon>Actinomycetota</taxon>
        <taxon>Actinomycetes</taxon>
        <taxon>Actinomycetales</taxon>
        <taxon>Actinomycetaceae</taxon>
        <taxon>Arcanobacterium</taxon>
    </lineage>
</organism>
<dbReference type="SUPFAM" id="SSF51556">
    <property type="entry name" value="Metallo-dependent hydrolases"/>
    <property type="match status" value="1"/>
</dbReference>
<dbReference type="Gene3D" id="3.20.20.140">
    <property type="entry name" value="Metal-dependent hydrolases"/>
    <property type="match status" value="1"/>
</dbReference>
<proteinExistence type="predicted"/>
<gene>
    <name evidence="2" type="ORF">EZJ44_08040</name>
</gene>
<dbReference type="OrthoDB" id="6071905at2"/>